<gene>
    <name evidence="1" type="ORF">PAN0_008d3427</name>
</gene>
<sequence>MTSSFRLVSIALLFAWLVSLAAGEYLVDTALDDRDREMLQLSRKSQAIRHNIAGAVMEPASLAANLDVKDFANRAREIARKRAIYVGTRNQLRMSPKMVGDTHTYYYTVIHPIEPLGADMRLQDKMATILLRYSAQTGRSSIVHVGTIRRDPRVVWDFKPLSYFLAHY</sequence>
<evidence type="ECO:0000313" key="1">
    <source>
        <dbReference type="EMBL" id="GAK65210.1"/>
    </source>
</evidence>
<dbReference type="RefSeq" id="XP_014656414.1">
    <property type="nucleotide sequence ID" value="XM_014800928.1"/>
</dbReference>
<reference evidence="2" key="1">
    <citation type="journal article" date="2014" name="Genome Announc.">
        <title>Draft Genome Sequence of the Yeast Pseudozyma antarctica Type Strain JCM10317, a Producer of the Glycolipid Biosurfactants, Mannosylerythritol Lipids.</title>
        <authorList>
            <person name="Saika A."/>
            <person name="Koike H."/>
            <person name="Hori T."/>
            <person name="Fukuoka T."/>
            <person name="Sato S."/>
            <person name="Habe H."/>
            <person name="Kitamoto D."/>
            <person name="Morita T."/>
        </authorList>
    </citation>
    <scope>NUCLEOTIDE SEQUENCE [LARGE SCALE GENOMIC DNA]</scope>
    <source>
        <strain evidence="2">JCM 10317</strain>
    </source>
</reference>
<dbReference type="Proteomes" id="UP000053758">
    <property type="component" value="Unassembled WGS sequence"/>
</dbReference>
<organism evidence="1 2">
    <name type="scientific">Pseudozyma antarctica</name>
    <name type="common">Yeast</name>
    <name type="synonym">Candida antarctica</name>
    <dbReference type="NCBI Taxonomy" id="84753"/>
    <lineage>
        <taxon>Eukaryota</taxon>
        <taxon>Fungi</taxon>
        <taxon>Dikarya</taxon>
        <taxon>Basidiomycota</taxon>
        <taxon>Ustilaginomycotina</taxon>
        <taxon>Ustilaginomycetes</taxon>
        <taxon>Ustilaginales</taxon>
        <taxon>Ustilaginaceae</taxon>
        <taxon>Moesziomyces</taxon>
    </lineage>
</organism>
<accession>A0A081CEW4</accession>
<dbReference type="AlphaFoldDB" id="A0A081CEW4"/>
<dbReference type="OrthoDB" id="10316218at2759"/>
<dbReference type="EMBL" id="DF830075">
    <property type="protein sequence ID" value="GAK65210.1"/>
    <property type="molecule type" value="Genomic_DNA"/>
</dbReference>
<proteinExistence type="predicted"/>
<evidence type="ECO:0000313" key="2">
    <source>
        <dbReference type="Proteomes" id="UP000053758"/>
    </source>
</evidence>
<dbReference type="GeneID" id="26304370"/>
<name>A0A081CEW4_PSEA2</name>
<keyword evidence="2" id="KW-1185">Reference proteome</keyword>
<dbReference type="HOGENOM" id="CLU_1587214_0_0_1"/>
<protein>
    <submittedName>
        <fullName evidence="1">Uncharacterized protein</fullName>
    </submittedName>
</protein>